<feature type="compositionally biased region" description="Low complexity" evidence="1">
    <location>
        <begin position="126"/>
        <end position="143"/>
    </location>
</feature>
<name>A0ABR1VAC3_9PEZI</name>
<feature type="compositionally biased region" description="Low complexity" evidence="1">
    <location>
        <begin position="49"/>
        <end position="62"/>
    </location>
</feature>
<accession>A0ABR1VAC3</accession>
<sequence length="225" mass="24239">MAEKARRLPLSPQHQPPSQNQTKPKTDLPAVNGIGRQPPPPQPAPQPKQQPQLQPKQLALKPVFPLNRTPAPYAPVAAPKAAPKPLSPQQPRHLGNNPRPAAAHVPLVKPALQQQSPRAPQISSKPLRAAPAPHRPAPAAVLPSVLGRDLGDNTRTYIPAVKEEKPSGRNNNIKQVAPVPQPKPTVLGRDLGDNTRTYLPGVYKDGVVEYEADVDADKTHRSGSR</sequence>
<dbReference type="Proteomes" id="UP001446871">
    <property type="component" value="Unassembled WGS sequence"/>
</dbReference>
<feature type="compositionally biased region" description="Low complexity" evidence="1">
    <location>
        <begin position="70"/>
        <end position="84"/>
    </location>
</feature>
<comment type="caution">
    <text evidence="2">The sequence shown here is derived from an EMBL/GenBank/DDBJ whole genome shotgun (WGS) entry which is preliminary data.</text>
</comment>
<evidence type="ECO:0000313" key="3">
    <source>
        <dbReference type="Proteomes" id="UP001446871"/>
    </source>
</evidence>
<feature type="compositionally biased region" description="Polar residues" evidence="1">
    <location>
        <begin position="112"/>
        <end position="124"/>
    </location>
</feature>
<reference evidence="2 3" key="1">
    <citation type="submission" date="2023-01" db="EMBL/GenBank/DDBJ databases">
        <title>Analysis of 21 Apiospora genomes using comparative genomics revels a genus with tremendous synthesis potential of carbohydrate active enzymes and secondary metabolites.</title>
        <authorList>
            <person name="Sorensen T."/>
        </authorList>
    </citation>
    <scope>NUCLEOTIDE SEQUENCE [LARGE SCALE GENOMIC DNA]</scope>
    <source>
        <strain evidence="2 3">CBS 83171</strain>
    </source>
</reference>
<proteinExistence type="predicted"/>
<organism evidence="2 3">
    <name type="scientific">Apiospora saccharicola</name>
    <dbReference type="NCBI Taxonomy" id="335842"/>
    <lineage>
        <taxon>Eukaryota</taxon>
        <taxon>Fungi</taxon>
        <taxon>Dikarya</taxon>
        <taxon>Ascomycota</taxon>
        <taxon>Pezizomycotina</taxon>
        <taxon>Sordariomycetes</taxon>
        <taxon>Xylariomycetidae</taxon>
        <taxon>Amphisphaeriales</taxon>
        <taxon>Apiosporaceae</taxon>
        <taxon>Apiospora</taxon>
    </lineage>
</organism>
<feature type="compositionally biased region" description="Low complexity" evidence="1">
    <location>
        <begin position="8"/>
        <end position="21"/>
    </location>
</feature>
<protein>
    <submittedName>
        <fullName evidence="2">Uncharacterized protein</fullName>
    </submittedName>
</protein>
<feature type="compositionally biased region" description="Pro residues" evidence="1">
    <location>
        <begin position="37"/>
        <end position="48"/>
    </location>
</feature>
<dbReference type="EMBL" id="JAQQWM010000004">
    <property type="protein sequence ID" value="KAK8068154.1"/>
    <property type="molecule type" value="Genomic_DNA"/>
</dbReference>
<feature type="region of interest" description="Disordered" evidence="1">
    <location>
        <begin position="1"/>
        <end position="195"/>
    </location>
</feature>
<evidence type="ECO:0000256" key="1">
    <source>
        <dbReference type="SAM" id="MobiDB-lite"/>
    </source>
</evidence>
<evidence type="ECO:0000313" key="2">
    <source>
        <dbReference type="EMBL" id="KAK8068154.1"/>
    </source>
</evidence>
<gene>
    <name evidence="2" type="ORF">PG996_007266</name>
</gene>
<keyword evidence="3" id="KW-1185">Reference proteome</keyword>